<sequence>MENSYNTGENSLPMSFFIREFNFAHGLHKADDAWQGQSLSVGVVQGIVGKVCRKSLASKTVHEPINSVLSCKVRRSAFEIRCWS</sequence>
<dbReference type="EMBL" id="BMAW01105893">
    <property type="protein sequence ID" value="GFT21575.1"/>
    <property type="molecule type" value="Genomic_DNA"/>
</dbReference>
<comment type="caution">
    <text evidence="1">The sequence shown here is derived from an EMBL/GenBank/DDBJ whole genome shotgun (WGS) entry which is preliminary data.</text>
</comment>
<name>A0A8X6TJI4_NEPPI</name>
<gene>
    <name evidence="1" type="ORF">NPIL_653001</name>
</gene>
<organism evidence="1 2">
    <name type="scientific">Nephila pilipes</name>
    <name type="common">Giant wood spider</name>
    <name type="synonym">Nephila maculata</name>
    <dbReference type="NCBI Taxonomy" id="299642"/>
    <lineage>
        <taxon>Eukaryota</taxon>
        <taxon>Metazoa</taxon>
        <taxon>Ecdysozoa</taxon>
        <taxon>Arthropoda</taxon>
        <taxon>Chelicerata</taxon>
        <taxon>Arachnida</taxon>
        <taxon>Araneae</taxon>
        <taxon>Araneomorphae</taxon>
        <taxon>Entelegynae</taxon>
        <taxon>Araneoidea</taxon>
        <taxon>Nephilidae</taxon>
        <taxon>Nephila</taxon>
    </lineage>
</organism>
<protein>
    <submittedName>
        <fullName evidence="1">Uncharacterized protein</fullName>
    </submittedName>
</protein>
<evidence type="ECO:0000313" key="1">
    <source>
        <dbReference type="EMBL" id="GFT21575.1"/>
    </source>
</evidence>
<keyword evidence="2" id="KW-1185">Reference proteome</keyword>
<accession>A0A8X6TJI4</accession>
<dbReference type="AlphaFoldDB" id="A0A8X6TJI4"/>
<proteinExistence type="predicted"/>
<dbReference type="Proteomes" id="UP000887013">
    <property type="component" value="Unassembled WGS sequence"/>
</dbReference>
<evidence type="ECO:0000313" key="2">
    <source>
        <dbReference type="Proteomes" id="UP000887013"/>
    </source>
</evidence>
<reference evidence="1" key="1">
    <citation type="submission" date="2020-08" db="EMBL/GenBank/DDBJ databases">
        <title>Multicomponent nature underlies the extraordinary mechanical properties of spider dragline silk.</title>
        <authorList>
            <person name="Kono N."/>
            <person name="Nakamura H."/>
            <person name="Mori M."/>
            <person name="Yoshida Y."/>
            <person name="Ohtoshi R."/>
            <person name="Malay A.D."/>
            <person name="Moran D.A.P."/>
            <person name="Tomita M."/>
            <person name="Numata K."/>
            <person name="Arakawa K."/>
        </authorList>
    </citation>
    <scope>NUCLEOTIDE SEQUENCE</scope>
</reference>